<organism evidence="1">
    <name type="scientific">Rhizophora mucronata</name>
    <name type="common">Asiatic mangrove</name>
    <dbReference type="NCBI Taxonomy" id="61149"/>
    <lineage>
        <taxon>Eukaryota</taxon>
        <taxon>Viridiplantae</taxon>
        <taxon>Streptophyta</taxon>
        <taxon>Embryophyta</taxon>
        <taxon>Tracheophyta</taxon>
        <taxon>Spermatophyta</taxon>
        <taxon>Magnoliopsida</taxon>
        <taxon>eudicotyledons</taxon>
        <taxon>Gunneridae</taxon>
        <taxon>Pentapetalae</taxon>
        <taxon>rosids</taxon>
        <taxon>fabids</taxon>
        <taxon>Malpighiales</taxon>
        <taxon>Rhizophoraceae</taxon>
        <taxon>Rhizophora</taxon>
    </lineage>
</organism>
<name>A0A2P2PYS5_RHIMU</name>
<reference evidence="1" key="1">
    <citation type="submission" date="2018-02" db="EMBL/GenBank/DDBJ databases">
        <title>Rhizophora mucronata_Transcriptome.</title>
        <authorList>
            <person name="Meera S.P."/>
            <person name="Sreeshan A."/>
            <person name="Augustine A."/>
        </authorList>
    </citation>
    <scope>NUCLEOTIDE SEQUENCE</scope>
    <source>
        <tissue evidence="1">Leaf</tissue>
    </source>
</reference>
<proteinExistence type="predicted"/>
<protein>
    <submittedName>
        <fullName evidence="1">Uncharacterized protein</fullName>
    </submittedName>
</protein>
<evidence type="ECO:0000313" key="1">
    <source>
        <dbReference type="EMBL" id="MBX59803.1"/>
    </source>
</evidence>
<accession>A0A2P2PYS5</accession>
<sequence length="17" mass="2042">MASKRYFSRSITIPQKE</sequence>
<dbReference type="EMBL" id="GGEC01079319">
    <property type="protein sequence ID" value="MBX59803.1"/>
    <property type="molecule type" value="Transcribed_RNA"/>
</dbReference>
<dbReference type="AlphaFoldDB" id="A0A2P2PYS5"/>